<accession>A0AAP0BGQ1</accession>
<proteinExistence type="predicted"/>
<dbReference type="Proteomes" id="UP001418222">
    <property type="component" value="Unassembled WGS sequence"/>
</dbReference>
<name>A0AAP0BGQ1_9ASPA</name>
<dbReference type="EMBL" id="JBBWWQ010000009">
    <property type="protein sequence ID" value="KAK8938717.1"/>
    <property type="molecule type" value="Genomic_DNA"/>
</dbReference>
<keyword evidence="2" id="KW-1185">Reference proteome</keyword>
<sequence length="161" mass="18176">MARSESNESGDLHHSISLHSKFKIQIKNMMMDLRLMRERPKAPTINNLEIFFSSDDRALIPPRFKRPIDRLLPMDKLTTYTTWGSSTTFISTGGLHHFPSTYDIFHKNSTSSVEIEGFQSLVVYCLKTGLAASQVGKTAWGFCLCGLCGQRWRLVSSACVQ</sequence>
<comment type="caution">
    <text evidence="1">The sequence shown here is derived from an EMBL/GenBank/DDBJ whole genome shotgun (WGS) entry which is preliminary data.</text>
</comment>
<dbReference type="AlphaFoldDB" id="A0AAP0BGQ1"/>
<evidence type="ECO:0000313" key="2">
    <source>
        <dbReference type="Proteomes" id="UP001418222"/>
    </source>
</evidence>
<protein>
    <submittedName>
        <fullName evidence="1">Uncharacterized protein</fullName>
    </submittedName>
</protein>
<evidence type="ECO:0000313" key="1">
    <source>
        <dbReference type="EMBL" id="KAK8938717.1"/>
    </source>
</evidence>
<gene>
    <name evidence="1" type="ORF">KSP39_PZI011447</name>
</gene>
<reference evidence="1 2" key="1">
    <citation type="journal article" date="2022" name="Nat. Plants">
        <title>Genomes of leafy and leafless Platanthera orchids illuminate the evolution of mycoheterotrophy.</title>
        <authorList>
            <person name="Li M.H."/>
            <person name="Liu K.W."/>
            <person name="Li Z."/>
            <person name="Lu H.C."/>
            <person name="Ye Q.L."/>
            <person name="Zhang D."/>
            <person name="Wang J.Y."/>
            <person name="Li Y.F."/>
            <person name="Zhong Z.M."/>
            <person name="Liu X."/>
            <person name="Yu X."/>
            <person name="Liu D.K."/>
            <person name="Tu X.D."/>
            <person name="Liu B."/>
            <person name="Hao Y."/>
            <person name="Liao X.Y."/>
            <person name="Jiang Y.T."/>
            <person name="Sun W.H."/>
            <person name="Chen J."/>
            <person name="Chen Y.Q."/>
            <person name="Ai Y."/>
            <person name="Zhai J.W."/>
            <person name="Wu S.S."/>
            <person name="Zhou Z."/>
            <person name="Hsiao Y.Y."/>
            <person name="Wu W.L."/>
            <person name="Chen Y.Y."/>
            <person name="Lin Y.F."/>
            <person name="Hsu J.L."/>
            <person name="Li C.Y."/>
            <person name="Wang Z.W."/>
            <person name="Zhao X."/>
            <person name="Zhong W.Y."/>
            <person name="Ma X.K."/>
            <person name="Ma L."/>
            <person name="Huang J."/>
            <person name="Chen G.Z."/>
            <person name="Huang M.Z."/>
            <person name="Huang L."/>
            <person name="Peng D.H."/>
            <person name="Luo Y.B."/>
            <person name="Zou S.Q."/>
            <person name="Chen S.P."/>
            <person name="Lan S."/>
            <person name="Tsai W.C."/>
            <person name="Van de Peer Y."/>
            <person name="Liu Z.J."/>
        </authorList>
    </citation>
    <scope>NUCLEOTIDE SEQUENCE [LARGE SCALE GENOMIC DNA]</scope>
    <source>
        <strain evidence="1">Lor287</strain>
    </source>
</reference>
<organism evidence="1 2">
    <name type="scientific">Platanthera zijinensis</name>
    <dbReference type="NCBI Taxonomy" id="2320716"/>
    <lineage>
        <taxon>Eukaryota</taxon>
        <taxon>Viridiplantae</taxon>
        <taxon>Streptophyta</taxon>
        <taxon>Embryophyta</taxon>
        <taxon>Tracheophyta</taxon>
        <taxon>Spermatophyta</taxon>
        <taxon>Magnoliopsida</taxon>
        <taxon>Liliopsida</taxon>
        <taxon>Asparagales</taxon>
        <taxon>Orchidaceae</taxon>
        <taxon>Orchidoideae</taxon>
        <taxon>Orchideae</taxon>
        <taxon>Orchidinae</taxon>
        <taxon>Platanthera</taxon>
    </lineage>
</organism>